<dbReference type="InterPro" id="IPR011989">
    <property type="entry name" value="ARM-like"/>
</dbReference>
<organism evidence="1 2">
    <name type="scientific">Nocardia ninae NBRC 108245</name>
    <dbReference type="NCBI Taxonomy" id="1210091"/>
    <lineage>
        <taxon>Bacteria</taxon>
        <taxon>Bacillati</taxon>
        <taxon>Actinomycetota</taxon>
        <taxon>Actinomycetes</taxon>
        <taxon>Mycobacteriales</taxon>
        <taxon>Nocardiaceae</taxon>
        <taxon>Nocardia</taxon>
    </lineage>
</organism>
<dbReference type="RefSeq" id="WP_147129730.1">
    <property type="nucleotide sequence ID" value="NZ_BJXA01000010.1"/>
</dbReference>
<reference evidence="1 2" key="1">
    <citation type="submission" date="2019-07" db="EMBL/GenBank/DDBJ databases">
        <title>Whole genome shotgun sequence of Nocardia ninae NBRC 108245.</title>
        <authorList>
            <person name="Hosoyama A."/>
            <person name="Uohara A."/>
            <person name="Ohji S."/>
            <person name="Ichikawa N."/>
        </authorList>
    </citation>
    <scope>NUCLEOTIDE SEQUENCE [LARGE SCALE GENOMIC DNA]</scope>
    <source>
        <strain evidence="1 2">NBRC 108245</strain>
    </source>
</reference>
<sequence>MAAPATKLVKDLEPLSAPQRRRALATVALRLAGTAELRALLTDLAGRGHYERVLSIHLAAIAVDRDHLVGQMDSAEQEFVSRAIVALVRIGVEPPVLVDRLPRMAHRTRTMLYRAIGRRKHSAALADALLPEIRRRFGDAEAVRVLSYCSTPLVTEHLPEFAYAAPNWQTLGRRHTEVVLTYLSDLAAQAGESDWPELWPRIAAGASSFALRDPDRLLALAAQAVRYVQPYGLHAVAGKLARHNTDAVVELILHPSGRGTCLAGRALFTALRELPDERLIAVCAAYSGYHQRHFLHVLPPSRRLEPVRRVFIRPGVDAAQVDLDALDSLPRHDRATLARELLSRRGGSDDRPVRERLIARLPWAEAEPVLRESIRRPTADERAQAYPLLVAAAIGSRDPAVVGALFEAMRRLRNEQDPVRRTALQAINQIPPTLLRTEHLPALEGLGTDALQARDRSAMTTGAVGTMARTLLVHGARAADPAYTEAALRLIETLAAQAVSLPLWDLDRDLPRGAEQRLCTALRRRLDGDAVRDEWGLALDLAQGLNKRAWNVVPLQQLLLRACSARNDSVIHRAVDLVLADPATRDEQLTTLLNRDRSLISLPRVQHLIATRRTDLLDTVLNGATPGRFIAPKVRLVPDFSEGFGGWTARQVELYARALIALVRAKESSPWEKAWAVRRLGRLPGSFARLVGYTDHPELTVAEAALTALGRSTEAEAAIGVLSRYVDSDRARVAVSGIASRARSIAPDRLAAALTPLLDSPKITSRKEGVRLLAALHAPEVMAVLRAIWDRPDQHRDVRRAVVFACRWLLDHEDAWQILDAASRDPAVAGEALNLVPALLPIPQRRRMAGLVREMAGGADVQLATEAMRVLGGWQRWAPADTGDMLVHRLADLSETGLWRHAARVLVASDFRAAVPAAVDRLLAAEDVVIAGRDLPARQRLSTLLGNLGSSAGVSDAARETAVAVAERLAVEPQWRRFAIDLLVTQIRWADVDSSVRSIRQACGFARGALVVYPAEQLRTRLSRSGQMVDADTMTRVARELSVDVDSAVALAALALIAQCGSHFGWTPAWAELLTRMRTHGQSSVRVAAHEIFTIAE</sequence>
<accession>A0A511MCW7</accession>
<evidence type="ECO:0000313" key="1">
    <source>
        <dbReference type="EMBL" id="GEM37626.1"/>
    </source>
</evidence>
<dbReference type="Proteomes" id="UP000321424">
    <property type="component" value="Unassembled WGS sequence"/>
</dbReference>
<dbReference type="OrthoDB" id="3273854at2"/>
<evidence type="ECO:0008006" key="3">
    <source>
        <dbReference type="Google" id="ProtNLM"/>
    </source>
</evidence>
<comment type="caution">
    <text evidence="1">The sequence shown here is derived from an EMBL/GenBank/DDBJ whole genome shotgun (WGS) entry which is preliminary data.</text>
</comment>
<protein>
    <recommendedName>
        <fullName evidence="3">HEAT repeat domain-containing protein</fullName>
    </recommendedName>
</protein>
<dbReference type="AlphaFoldDB" id="A0A511MCW7"/>
<gene>
    <name evidence="1" type="ORF">NN4_21450</name>
</gene>
<dbReference type="EMBL" id="BJXA01000010">
    <property type="protein sequence ID" value="GEM37626.1"/>
    <property type="molecule type" value="Genomic_DNA"/>
</dbReference>
<name>A0A511MCW7_9NOCA</name>
<proteinExistence type="predicted"/>
<dbReference type="SUPFAM" id="SSF48371">
    <property type="entry name" value="ARM repeat"/>
    <property type="match status" value="1"/>
</dbReference>
<evidence type="ECO:0000313" key="2">
    <source>
        <dbReference type="Proteomes" id="UP000321424"/>
    </source>
</evidence>
<dbReference type="Gene3D" id="1.25.10.10">
    <property type="entry name" value="Leucine-rich Repeat Variant"/>
    <property type="match status" value="1"/>
</dbReference>
<dbReference type="InterPro" id="IPR016024">
    <property type="entry name" value="ARM-type_fold"/>
</dbReference>
<keyword evidence="2" id="KW-1185">Reference proteome</keyword>